<dbReference type="CDD" id="cd06577">
    <property type="entry name" value="PASTA_pknB"/>
    <property type="match status" value="3"/>
</dbReference>
<feature type="compositionally biased region" description="Polar residues" evidence="11">
    <location>
        <begin position="304"/>
        <end position="313"/>
    </location>
</feature>
<dbReference type="InterPro" id="IPR017441">
    <property type="entry name" value="Protein_kinase_ATP_BS"/>
</dbReference>
<dbReference type="EC" id="2.7.11.1" evidence="1"/>
<evidence type="ECO:0000256" key="5">
    <source>
        <dbReference type="ARBA" id="ARBA00022741"/>
    </source>
</evidence>
<evidence type="ECO:0000256" key="2">
    <source>
        <dbReference type="ARBA" id="ARBA00022527"/>
    </source>
</evidence>
<evidence type="ECO:0000256" key="9">
    <source>
        <dbReference type="ARBA" id="ARBA00048679"/>
    </source>
</evidence>
<evidence type="ECO:0000256" key="4">
    <source>
        <dbReference type="ARBA" id="ARBA00022737"/>
    </source>
</evidence>
<dbReference type="Pfam" id="PF03793">
    <property type="entry name" value="PASTA"/>
    <property type="match status" value="3"/>
</dbReference>
<dbReference type="Proteomes" id="UP000076929">
    <property type="component" value="Chromosome"/>
</dbReference>
<dbReference type="PANTHER" id="PTHR43289">
    <property type="entry name" value="MITOGEN-ACTIVATED PROTEIN KINASE KINASE KINASE 20-RELATED"/>
    <property type="match status" value="1"/>
</dbReference>
<dbReference type="SMART" id="SM00740">
    <property type="entry name" value="PASTA"/>
    <property type="match status" value="3"/>
</dbReference>
<comment type="catalytic activity">
    <reaction evidence="8">
        <text>L-threonyl-[protein] + ATP = O-phospho-L-threonyl-[protein] + ADP + H(+)</text>
        <dbReference type="Rhea" id="RHEA:46608"/>
        <dbReference type="Rhea" id="RHEA-COMP:11060"/>
        <dbReference type="Rhea" id="RHEA-COMP:11605"/>
        <dbReference type="ChEBI" id="CHEBI:15378"/>
        <dbReference type="ChEBI" id="CHEBI:30013"/>
        <dbReference type="ChEBI" id="CHEBI:30616"/>
        <dbReference type="ChEBI" id="CHEBI:61977"/>
        <dbReference type="ChEBI" id="CHEBI:456216"/>
        <dbReference type="EC" id="2.7.11.1"/>
    </reaction>
</comment>
<dbReference type="PANTHER" id="PTHR43289:SF6">
    <property type="entry name" value="SERINE_THREONINE-PROTEIN KINASE NEKL-3"/>
    <property type="match status" value="1"/>
</dbReference>
<proteinExistence type="predicted"/>
<dbReference type="PROSITE" id="PS50011">
    <property type="entry name" value="PROTEIN_KINASE_DOM"/>
    <property type="match status" value="1"/>
</dbReference>
<dbReference type="PROSITE" id="PS00107">
    <property type="entry name" value="PROTEIN_KINASE_ATP"/>
    <property type="match status" value="1"/>
</dbReference>
<keyword evidence="5 10" id="KW-0547">Nucleotide-binding</keyword>
<dbReference type="InterPro" id="IPR000719">
    <property type="entry name" value="Prot_kinase_dom"/>
</dbReference>
<keyword evidence="6 14" id="KW-0418">Kinase</keyword>
<evidence type="ECO:0000256" key="1">
    <source>
        <dbReference type="ARBA" id="ARBA00012513"/>
    </source>
</evidence>
<keyword evidence="3" id="KW-0808">Transferase</keyword>
<dbReference type="InterPro" id="IPR011009">
    <property type="entry name" value="Kinase-like_dom_sf"/>
</dbReference>
<evidence type="ECO:0000313" key="14">
    <source>
        <dbReference type="EMBL" id="ANE02798.1"/>
    </source>
</evidence>
<evidence type="ECO:0000256" key="6">
    <source>
        <dbReference type="ARBA" id="ARBA00022777"/>
    </source>
</evidence>
<dbReference type="PROSITE" id="PS00108">
    <property type="entry name" value="PROTEIN_KINASE_ST"/>
    <property type="match status" value="1"/>
</dbReference>
<feature type="compositionally biased region" description="Low complexity" evidence="11">
    <location>
        <begin position="314"/>
        <end position="333"/>
    </location>
</feature>
<dbReference type="SUPFAM" id="SSF56112">
    <property type="entry name" value="Protein kinase-like (PK-like)"/>
    <property type="match status" value="1"/>
</dbReference>
<dbReference type="PROSITE" id="PS51178">
    <property type="entry name" value="PASTA"/>
    <property type="match status" value="3"/>
</dbReference>
<feature type="domain" description="PASTA" evidence="13">
    <location>
        <begin position="440"/>
        <end position="508"/>
    </location>
</feature>
<dbReference type="NCBIfam" id="NF033483">
    <property type="entry name" value="PknB_PASTA_kin"/>
    <property type="match status" value="1"/>
</dbReference>
<dbReference type="GO" id="GO:0004674">
    <property type="term" value="F:protein serine/threonine kinase activity"/>
    <property type="evidence" value="ECO:0007669"/>
    <property type="project" value="UniProtKB-KW"/>
</dbReference>
<comment type="catalytic activity">
    <reaction evidence="9">
        <text>L-seryl-[protein] + ATP = O-phospho-L-seryl-[protein] + ADP + H(+)</text>
        <dbReference type="Rhea" id="RHEA:17989"/>
        <dbReference type="Rhea" id="RHEA-COMP:9863"/>
        <dbReference type="Rhea" id="RHEA-COMP:11604"/>
        <dbReference type="ChEBI" id="CHEBI:15378"/>
        <dbReference type="ChEBI" id="CHEBI:29999"/>
        <dbReference type="ChEBI" id="CHEBI:30616"/>
        <dbReference type="ChEBI" id="CHEBI:83421"/>
        <dbReference type="ChEBI" id="CHEBI:456216"/>
        <dbReference type="EC" id="2.7.11.1"/>
    </reaction>
</comment>
<dbReference type="Gene3D" id="3.30.10.20">
    <property type="match status" value="3"/>
</dbReference>
<dbReference type="FunFam" id="1.10.510.10:FF:000021">
    <property type="entry name" value="Serine/threonine protein kinase"/>
    <property type="match status" value="1"/>
</dbReference>
<evidence type="ECO:0000256" key="7">
    <source>
        <dbReference type="ARBA" id="ARBA00022840"/>
    </source>
</evidence>
<dbReference type="EMBL" id="CP015622">
    <property type="protein sequence ID" value="ANE02798.1"/>
    <property type="molecule type" value="Genomic_DNA"/>
</dbReference>
<keyword evidence="15" id="KW-1185">Reference proteome</keyword>
<dbReference type="Gene3D" id="1.10.510.10">
    <property type="entry name" value="Transferase(Phosphotransferase) domain 1"/>
    <property type="match status" value="1"/>
</dbReference>
<organism evidence="14 15">
    <name type="scientific">Corynebacterium crudilactis</name>
    <dbReference type="NCBI Taxonomy" id="1652495"/>
    <lineage>
        <taxon>Bacteria</taxon>
        <taxon>Bacillati</taxon>
        <taxon>Actinomycetota</taxon>
        <taxon>Actinomycetes</taxon>
        <taxon>Mycobacteriales</taxon>
        <taxon>Corynebacteriaceae</taxon>
        <taxon>Corynebacterium</taxon>
    </lineage>
</organism>
<dbReference type="Gene3D" id="3.30.200.20">
    <property type="entry name" value="Phosphorylase Kinase, domain 1"/>
    <property type="match status" value="1"/>
</dbReference>
<dbReference type="InterPro" id="IPR008271">
    <property type="entry name" value="Ser/Thr_kinase_AS"/>
</dbReference>
<dbReference type="Pfam" id="PF00069">
    <property type="entry name" value="Pkinase"/>
    <property type="match status" value="1"/>
</dbReference>
<reference evidence="14 15" key="1">
    <citation type="submission" date="2016-05" db="EMBL/GenBank/DDBJ databases">
        <title>Complete genome sequence of Corynebacterium crudilactis, a new Corynebacterium species isolated from raw cow's milk.</title>
        <authorList>
            <person name="Christian R."/>
            <person name="Zimmermann J."/>
            <person name="Lipski A."/>
            <person name="Kalinowski J."/>
        </authorList>
    </citation>
    <scope>NUCLEOTIDE SEQUENCE [LARGE SCALE GENOMIC DNA]</scope>
    <source>
        <strain evidence="14 15">JZ16</strain>
    </source>
</reference>
<feature type="domain" description="PASTA" evidence="13">
    <location>
        <begin position="373"/>
        <end position="439"/>
    </location>
</feature>
<evidence type="ECO:0000256" key="3">
    <source>
        <dbReference type="ARBA" id="ARBA00022679"/>
    </source>
</evidence>
<evidence type="ECO:0000256" key="11">
    <source>
        <dbReference type="SAM" id="MobiDB-lite"/>
    </source>
</evidence>
<feature type="domain" description="Protein kinase" evidence="12">
    <location>
        <begin position="9"/>
        <end position="278"/>
    </location>
</feature>
<evidence type="ECO:0000259" key="13">
    <source>
        <dbReference type="PROSITE" id="PS51178"/>
    </source>
</evidence>
<sequence length="656" mass="68989">MTFVIADRYELGANIGSGGMSEVFAATDTLIGREVAVKMLRTDLAKDPNFRERFRREAQNSGRLSHPAIVAVFDTGAVDRDGISVPYIVMERVHGRNLRDIVSEDGVFTPVDAASTLIPVCEALQASHDAGIIHRDVKPANIMITNTGGVKVMDFGIARAVNDATSAMTQTSAVIGTAQYLSPEQARGKPADARSDIYATGCVMYELVTGKPPFEGESPFAVAYQHVQEDPTPPSDFIADLTPTAALNVDAVVLTAMAKHPADRYQKATEMAADLGRLSRNAVSHAARSHVETEETPEPVPETRFSTRTSTQVAPSAGATAAGAGAGSALTTTDPKPKKRGSKGLTALAIVLALGAVGVAGAFTYDYVTNSAASATRTIPNIEGLPQQEAIAELEAEGFLVNVVEEASADIAEGLVIRTSPNTGSEIRSGATVTITVSTGREMILIPDVSGMPLEDAARTLEDAGLVLNQNVREENSDTVQDGHVIEQNPAAGQEVVVGSSVSLTVSSGAENIRVPNATGMNWSQAEQNLISMGFVPSASYVDSEQPEGEVLSVSGQGTELPKGSHITVEVSNGMLIEAPDLARLNTKQAIDALRAAGWTAPDEALIVGPPIHTAALVDQNKIGHQAPSPDGLFRKDAQVTVRLFEFDIAALIQEP</sequence>
<feature type="region of interest" description="Disordered" evidence="11">
    <location>
        <begin position="281"/>
        <end position="341"/>
    </location>
</feature>
<dbReference type="InterPro" id="IPR005543">
    <property type="entry name" value="PASTA_dom"/>
</dbReference>
<evidence type="ECO:0000256" key="8">
    <source>
        <dbReference type="ARBA" id="ARBA00047899"/>
    </source>
</evidence>
<keyword evidence="2 14" id="KW-0723">Serine/threonine-protein kinase</keyword>
<dbReference type="OrthoDB" id="9762169at2"/>
<dbReference type="STRING" id="1652495.ccrud_00150"/>
<dbReference type="KEGG" id="ccjz:ccrud_00150"/>
<dbReference type="GO" id="GO:0005524">
    <property type="term" value="F:ATP binding"/>
    <property type="evidence" value="ECO:0007669"/>
    <property type="project" value="UniProtKB-UniRule"/>
</dbReference>
<gene>
    <name evidence="14" type="ORF">ccrud_00150</name>
</gene>
<evidence type="ECO:0000256" key="10">
    <source>
        <dbReference type="PROSITE-ProRule" id="PRU10141"/>
    </source>
</evidence>
<dbReference type="SMART" id="SM00220">
    <property type="entry name" value="S_TKc"/>
    <property type="match status" value="1"/>
</dbReference>
<dbReference type="RefSeq" id="WP_066563200.1">
    <property type="nucleotide sequence ID" value="NZ_CP015622.1"/>
</dbReference>
<feature type="binding site" evidence="10">
    <location>
        <position position="38"/>
    </location>
    <ligand>
        <name>ATP</name>
        <dbReference type="ChEBI" id="CHEBI:30616"/>
    </ligand>
</feature>
<accession>A0A172QQ45</accession>
<dbReference type="FunFam" id="3.30.200.20:FF:000035">
    <property type="entry name" value="Serine/threonine protein kinase Stk1"/>
    <property type="match status" value="1"/>
</dbReference>
<name>A0A172QQ45_9CORY</name>
<keyword evidence="7 10" id="KW-0067">ATP-binding</keyword>
<evidence type="ECO:0000259" key="12">
    <source>
        <dbReference type="PROSITE" id="PS50011"/>
    </source>
</evidence>
<keyword evidence="4" id="KW-0677">Repeat</keyword>
<dbReference type="AlphaFoldDB" id="A0A172QQ45"/>
<feature type="domain" description="PASTA" evidence="13">
    <location>
        <begin position="509"/>
        <end position="573"/>
    </location>
</feature>
<protein>
    <recommendedName>
        <fullName evidence="1">non-specific serine/threonine protein kinase</fullName>
        <ecNumber evidence="1">2.7.11.1</ecNumber>
    </recommendedName>
</protein>
<evidence type="ECO:0000313" key="15">
    <source>
        <dbReference type="Proteomes" id="UP000076929"/>
    </source>
</evidence>
<dbReference type="CDD" id="cd14014">
    <property type="entry name" value="STKc_PknB_like"/>
    <property type="match status" value="1"/>
</dbReference>
<dbReference type="GO" id="GO:0045717">
    <property type="term" value="P:negative regulation of fatty acid biosynthetic process"/>
    <property type="evidence" value="ECO:0007669"/>
    <property type="project" value="UniProtKB-ARBA"/>
</dbReference>